<protein>
    <recommendedName>
        <fullName evidence="3">BZIP domain-containing protein</fullName>
    </recommendedName>
</protein>
<dbReference type="OrthoDB" id="1879366at2759"/>
<dbReference type="RefSeq" id="XP_016211600.1">
    <property type="nucleotide sequence ID" value="XM_016360614.1"/>
</dbReference>
<evidence type="ECO:0000313" key="1">
    <source>
        <dbReference type="EMBL" id="KIW01731.1"/>
    </source>
</evidence>
<dbReference type="AlphaFoldDB" id="A0A0D1XHL6"/>
<gene>
    <name evidence="1" type="ORF">PV09_06908</name>
</gene>
<dbReference type="Pfam" id="PF11905">
    <property type="entry name" value="DUF3425"/>
    <property type="match status" value="1"/>
</dbReference>
<proteinExistence type="predicted"/>
<dbReference type="PANTHER" id="PTHR38116">
    <property type="entry name" value="CHROMOSOME 7, WHOLE GENOME SHOTGUN SEQUENCE"/>
    <property type="match status" value="1"/>
</dbReference>
<dbReference type="HOGENOM" id="CLU_033726_0_0_1"/>
<name>A0A0D1XHL6_9PEZI</name>
<reference evidence="1 2" key="1">
    <citation type="submission" date="2015-01" db="EMBL/GenBank/DDBJ databases">
        <title>The Genome Sequence of Ochroconis gallopava CBS43764.</title>
        <authorList>
            <consortium name="The Broad Institute Genomics Platform"/>
            <person name="Cuomo C."/>
            <person name="de Hoog S."/>
            <person name="Gorbushina A."/>
            <person name="Stielow B."/>
            <person name="Teixiera M."/>
            <person name="Abouelleil A."/>
            <person name="Chapman S.B."/>
            <person name="Priest M."/>
            <person name="Young S.K."/>
            <person name="Wortman J."/>
            <person name="Nusbaum C."/>
            <person name="Birren B."/>
        </authorList>
    </citation>
    <scope>NUCLEOTIDE SEQUENCE [LARGE SCALE GENOMIC DNA]</scope>
    <source>
        <strain evidence="1 2">CBS 43764</strain>
    </source>
</reference>
<dbReference type="GeneID" id="27314881"/>
<dbReference type="STRING" id="253628.A0A0D1XHL6"/>
<dbReference type="InParanoid" id="A0A0D1XHL6"/>
<dbReference type="Proteomes" id="UP000053259">
    <property type="component" value="Unassembled WGS sequence"/>
</dbReference>
<evidence type="ECO:0000313" key="2">
    <source>
        <dbReference type="Proteomes" id="UP000053259"/>
    </source>
</evidence>
<sequence>MKETLRATMSPQVGSILNPDQQAEIRSFEEDWTGITSPQQRRKLQNRLNQRIWRRRHAKKGKNGNKIGTASELDFARNGVQQNVCCTYGTPNGVNALVRFEAFARHQNRLGSPRTDMLLTLIKFNVFRALMDINTMLGFSLEWLREDSISPFYENTNNNTRSDCPVTLRPTLLQQTVEHHPWIDLMPLPTMRDNILRVNYFDDTPLCHDIVDNRQCMGDWSGLIVWGDPWNPYNWEITESFAKNWAWVLYGCWELFESTNIWRAKRGEPKLFPEDMCTPQRYENEVLTQPTFTTTTTTTNH</sequence>
<dbReference type="VEuPathDB" id="FungiDB:PV09_06908"/>
<accession>A0A0D1XHL6</accession>
<keyword evidence="2" id="KW-1185">Reference proteome</keyword>
<organism evidence="1 2">
    <name type="scientific">Verruconis gallopava</name>
    <dbReference type="NCBI Taxonomy" id="253628"/>
    <lineage>
        <taxon>Eukaryota</taxon>
        <taxon>Fungi</taxon>
        <taxon>Dikarya</taxon>
        <taxon>Ascomycota</taxon>
        <taxon>Pezizomycotina</taxon>
        <taxon>Dothideomycetes</taxon>
        <taxon>Pleosporomycetidae</taxon>
        <taxon>Venturiales</taxon>
        <taxon>Sympoventuriaceae</taxon>
        <taxon>Verruconis</taxon>
    </lineage>
</organism>
<dbReference type="InterPro" id="IPR021833">
    <property type="entry name" value="DUF3425"/>
</dbReference>
<dbReference type="EMBL" id="KN847553">
    <property type="protein sequence ID" value="KIW01731.1"/>
    <property type="molecule type" value="Genomic_DNA"/>
</dbReference>
<dbReference type="PANTHER" id="PTHR38116:SF1">
    <property type="entry name" value="BZIP DOMAIN-CONTAINING PROTEIN"/>
    <property type="match status" value="1"/>
</dbReference>
<evidence type="ECO:0008006" key="3">
    <source>
        <dbReference type="Google" id="ProtNLM"/>
    </source>
</evidence>